<dbReference type="PANTHER" id="PTHR12526">
    <property type="entry name" value="GLYCOSYLTRANSFERASE"/>
    <property type="match status" value="1"/>
</dbReference>
<dbReference type="EMBL" id="JANWTP010000044">
    <property type="protein sequence ID" value="MDC8638895.1"/>
    <property type="molecule type" value="Genomic_DNA"/>
</dbReference>
<evidence type="ECO:0000259" key="4">
    <source>
        <dbReference type="Pfam" id="PF00534"/>
    </source>
</evidence>
<dbReference type="PANTHER" id="PTHR12526:SF510">
    <property type="entry name" value="D-INOSITOL 3-PHOSPHATE GLYCOSYLTRANSFERASE"/>
    <property type="match status" value="1"/>
</dbReference>
<reference evidence="6" key="2">
    <citation type="submission" date="2022-08" db="EMBL/GenBank/DDBJ databases">
        <authorList>
            <person name="Iruegas-Bocardo F."/>
            <person name="Weisberg A.J."/>
            <person name="Riutta E.R."/>
            <person name="Kilday K."/>
            <person name="Bonkowski J.C."/>
            <person name="Creswell T."/>
            <person name="Daughtrey M.L."/>
            <person name="Rane K."/>
            <person name="Grunwald N.J."/>
            <person name="Chang J.H."/>
            <person name="Putnam M.L."/>
        </authorList>
    </citation>
    <scope>NUCLEOTIDE SEQUENCE</scope>
    <source>
        <strain evidence="6">22-338</strain>
    </source>
</reference>
<dbReference type="Pfam" id="PF00534">
    <property type="entry name" value="Glycos_transf_1"/>
    <property type="match status" value="1"/>
</dbReference>
<dbReference type="Gene3D" id="3.40.50.2000">
    <property type="entry name" value="Glycogen Phosphorylase B"/>
    <property type="match status" value="2"/>
</dbReference>
<dbReference type="Proteomes" id="UP001140230">
    <property type="component" value="Unassembled WGS sequence"/>
</dbReference>
<name>A0A9X4BSS8_9XANT</name>
<reference evidence="6" key="1">
    <citation type="journal article" date="2022" name="Phytopathology">
        <title>Whole genome sequencing-based tracing of a 2022 introduction and outbreak of Xanthomonas hortorum pv. pelargonii.</title>
        <authorList>
            <person name="Iruegas Bocardo F."/>
            <person name="Weisberg A.J."/>
            <person name="Riutta E.R."/>
            <person name="Kilday K.B."/>
            <person name="Bonkowski J.C."/>
            <person name="Creswell T.C."/>
            <person name="Daughtrey M."/>
            <person name="Rane K.K."/>
            <person name="Grunwald N.J."/>
            <person name="Chang J.H."/>
            <person name="Putnam M."/>
        </authorList>
    </citation>
    <scope>NUCLEOTIDE SEQUENCE</scope>
    <source>
        <strain evidence="6">22-338</strain>
    </source>
</reference>
<proteinExistence type="predicted"/>
<evidence type="ECO:0000256" key="2">
    <source>
        <dbReference type="ARBA" id="ARBA00022679"/>
    </source>
</evidence>
<gene>
    <name evidence="6" type="ORF">NY667_13990</name>
</gene>
<protein>
    <submittedName>
        <fullName evidence="6">Glycosyltransferase family 4 protein</fullName>
    </submittedName>
</protein>
<evidence type="ECO:0000256" key="3">
    <source>
        <dbReference type="SAM" id="MobiDB-lite"/>
    </source>
</evidence>
<dbReference type="SUPFAM" id="SSF53756">
    <property type="entry name" value="UDP-Glycosyltransferase/glycogen phosphorylase"/>
    <property type="match status" value="1"/>
</dbReference>
<dbReference type="InterPro" id="IPR001296">
    <property type="entry name" value="Glyco_trans_1"/>
</dbReference>
<keyword evidence="1" id="KW-0328">Glycosyltransferase</keyword>
<feature type="domain" description="Glycosyltransferase subfamily 4-like N-terminal" evidence="5">
    <location>
        <begin position="15"/>
        <end position="183"/>
    </location>
</feature>
<feature type="domain" description="Glycosyl transferase family 1" evidence="4">
    <location>
        <begin position="213"/>
        <end position="382"/>
    </location>
</feature>
<dbReference type="GO" id="GO:1901135">
    <property type="term" value="P:carbohydrate derivative metabolic process"/>
    <property type="evidence" value="ECO:0007669"/>
    <property type="project" value="UniProtKB-ARBA"/>
</dbReference>
<sequence length="428" mass="46628">MHILILAYEFPPVTFGGAGTYLAQLAQGLESADLRLTIVVGGGDRRDSIIEANRQVHFLRPAVDELSLGFEYFGLLSDTTADEVVRRCESEWGIPDLIHCNNWFTYRSGERLRDCWGVPIVATVHSLEHLFTPRWGCDTLAYIAELERDMCSRSDLLIAVSASVEDDVRTVCADAKIAVIHNGAQPLPQPDAAAIAEVAAMLAPAGGDEVGTGKRKIVAFAGRLVPQKGLRYLLRAFQLIGTEREDIVLVVAGDGTDLHPHALRYVAERDPVLATSTRFIGKLSRPQLHALYERSAVAVVPSLYEPFGYAAIEAMAAGVPVVCSRMGGLAEIIEHDRSGALVDVSFDACGFARIDPRVLADAIVELVDDQERAMRYRESGRTRAAEFSGARMAEHTLRAYRSAAQQTAESVQARRQQNAAVVASSDAR</sequence>
<feature type="region of interest" description="Disordered" evidence="3">
    <location>
        <begin position="408"/>
        <end position="428"/>
    </location>
</feature>
<evidence type="ECO:0000313" key="7">
    <source>
        <dbReference type="Proteomes" id="UP001140230"/>
    </source>
</evidence>
<evidence type="ECO:0000259" key="5">
    <source>
        <dbReference type="Pfam" id="PF13439"/>
    </source>
</evidence>
<keyword evidence="2" id="KW-0808">Transferase</keyword>
<dbReference type="RefSeq" id="WP_181098612.1">
    <property type="nucleotide sequence ID" value="NZ_CP168178.1"/>
</dbReference>
<evidence type="ECO:0000313" key="6">
    <source>
        <dbReference type="EMBL" id="MDC8638895.1"/>
    </source>
</evidence>
<dbReference type="GO" id="GO:0016757">
    <property type="term" value="F:glycosyltransferase activity"/>
    <property type="evidence" value="ECO:0007669"/>
    <property type="project" value="UniProtKB-KW"/>
</dbReference>
<organism evidence="6 7">
    <name type="scientific">Xanthomonas hortorum pv. hederae</name>
    <dbReference type="NCBI Taxonomy" id="453603"/>
    <lineage>
        <taxon>Bacteria</taxon>
        <taxon>Pseudomonadati</taxon>
        <taxon>Pseudomonadota</taxon>
        <taxon>Gammaproteobacteria</taxon>
        <taxon>Lysobacterales</taxon>
        <taxon>Lysobacteraceae</taxon>
        <taxon>Xanthomonas</taxon>
    </lineage>
</organism>
<dbReference type="InterPro" id="IPR028098">
    <property type="entry name" value="Glyco_trans_4-like_N"/>
</dbReference>
<comment type="caution">
    <text evidence="6">The sequence shown here is derived from an EMBL/GenBank/DDBJ whole genome shotgun (WGS) entry which is preliminary data.</text>
</comment>
<dbReference type="AlphaFoldDB" id="A0A9X4BSS8"/>
<evidence type="ECO:0000256" key="1">
    <source>
        <dbReference type="ARBA" id="ARBA00022676"/>
    </source>
</evidence>
<accession>A0A9X4BSS8</accession>
<dbReference type="CDD" id="cd03801">
    <property type="entry name" value="GT4_PimA-like"/>
    <property type="match status" value="1"/>
</dbReference>
<dbReference type="Pfam" id="PF13439">
    <property type="entry name" value="Glyco_transf_4"/>
    <property type="match status" value="1"/>
</dbReference>
<feature type="compositionally biased region" description="Low complexity" evidence="3">
    <location>
        <begin position="411"/>
        <end position="428"/>
    </location>
</feature>